<evidence type="ECO:0000313" key="2">
    <source>
        <dbReference type="EMBL" id="OGZ24585.1"/>
    </source>
</evidence>
<proteinExistence type="predicted"/>
<dbReference type="Proteomes" id="UP000178647">
    <property type="component" value="Unassembled WGS sequence"/>
</dbReference>
<organism evidence="2 3">
    <name type="scientific">Candidatus Nealsonbacteria bacterium RIFCSPLOWO2_01_FULL_43_32</name>
    <dbReference type="NCBI Taxonomy" id="1801672"/>
    <lineage>
        <taxon>Bacteria</taxon>
        <taxon>Candidatus Nealsoniibacteriota</taxon>
    </lineage>
</organism>
<reference evidence="2 3" key="1">
    <citation type="journal article" date="2016" name="Nat. Commun.">
        <title>Thousands of microbial genomes shed light on interconnected biogeochemical processes in an aquifer system.</title>
        <authorList>
            <person name="Anantharaman K."/>
            <person name="Brown C.T."/>
            <person name="Hug L.A."/>
            <person name="Sharon I."/>
            <person name="Castelle C.J."/>
            <person name="Probst A.J."/>
            <person name="Thomas B.C."/>
            <person name="Singh A."/>
            <person name="Wilkins M.J."/>
            <person name="Karaoz U."/>
            <person name="Brodie E.L."/>
            <person name="Williams K.H."/>
            <person name="Hubbard S.S."/>
            <person name="Banfield J.F."/>
        </authorList>
    </citation>
    <scope>NUCLEOTIDE SEQUENCE [LARGE SCALE GENOMIC DNA]</scope>
</reference>
<gene>
    <name evidence="2" type="ORF">A2896_00530</name>
</gene>
<keyword evidence="1" id="KW-0472">Membrane</keyword>
<sequence length="80" mass="9731">MEPTLIFGQDLLFWIAILLTMVFFIDLATCWWYNALNWGPFRKFRDKLVKYHKYTRISLILLMVIHIVFHVLFQVYGITF</sequence>
<comment type="caution">
    <text evidence="2">The sequence shown here is derived from an EMBL/GenBank/DDBJ whole genome shotgun (WGS) entry which is preliminary data.</text>
</comment>
<name>A0A1G2EFL9_9BACT</name>
<dbReference type="AlphaFoldDB" id="A0A1G2EFL9"/>
<feature type="transmembrane region" description="Helical" evidence="1">
    <location>
        <begin position="57"/>
        <end position="78"/>
    </location>
</feature>
<keyword evidence="1" id="KW-0812">Transmembrane</keyword>
<feature type="transmembrane region" description="Helical" evidence="1">
    <location>
        <begin position="12"/>
        <end position="36"/>
    </location>
</feature>
<evidence type="ECO:0000313" key="3">
    <source>
        <dbReference type="Proteomes" id="UP000178647"/>
    </source>
</evidence>
<dbReference type="STRING" id="1801672.A2896_00530"/>
<protein>
    <recommendedName>
        <fullName evidence="4">DUF4405 domain-containing protein</fullName>
    </recommendedName>
</protein>
<evidence type="ECO:0000256" key="1">
    <source>
        <dbReference type="SAM" id="Phobius"/>
    </source>
</evidence>
<evidence type="ECO:0008006" key="4">
    <source>
        <dbReference type="Google" id="ProtNLM"/>
    </source>
</evidence>
<dbReference type="EMBL" id="MHMH01000008">
    <property type="protein sequence ID" value="OGZ24585.1"/>
    <property type="molecule type" value="Genomic_DNA"/>
</dbReference>
<accession>A0A1G2EFL9</accession>
<keyword evidence="1" id="KW-1133">Transmembrane helix</keyword>